<sequence length="50" mass="5669">MDKLAYGLSILTVLYLAFLLVTIKVFLQDALTDPGFKNPLRSLLKRKKSD</sequence>
<gene>
    <name evidence="2" type="ORF">VC82_1377</name>
</gene>
<keyword evidence="1" id="KW-0812">Transmembrane</keyword>
<evidence type="ECO:0000313" key="3">
    <source>
        <dbReference type="Proteomes" id="UP000032726"/>
    </source>
</evidence>
<feature type="transmembrane region" description="Helical" evidence="1">
    <location>
        <begin position="6"/>
        <end position="27"/>
    </location>
</feature>
<protein>
    <submittedName>
        <fullName evidence="2">Uncharacterized protein</fullName>
    </submittedName>
</protein>
<reference evidence="2 3" key="1">
    <citation type="submission" date="2015-03" db="EMBL/GenBank/DDBJ databases">
        <title>Complete genome sequence of Muricauda lutaonensis CC-HSB-11T, isolated from a coastal hot spring.</title>
        <authorList>
            <person name="Kim K.M."/>
        </authorList>
    </citation>
    <scope>NUCLEOTIDE SEQUENCE [LARGE SCALE GENOMIC DNA]</scope>
    <source>
        <strain evidence="2 3">CC-HSB-11</strain>
    </source>
</reference>
<accession>A0A0D5YT12</accession>
<organism evidence="2 3">
    <name type="scientific">Flagellimonas lutaonensis</name>
    <dbReference type="NCBI Taxonomy" id="516051"/>
    <lineage>
        <taxon>Bacteria</taxon>
        <taxon>Pseudomonadati</taxon>
        <taxon>Bacteroidota</taxon>
        <taxon>Flavobacteriia</taxon>
        <taxon>Flavobacteriales</taxon>
        <taxon>Flavobacteriaceae</taxon>
        <taxon>Flagellimonas</taxon>
    </lineage>
</organism>
<evidence type="ECO:0000256" key="1">
    <source>
        <dbReference type="SAM" id="Phobius"/>
    </source>
</evidence>
<proteinExistence type="predicted"/>
<dbReference type="AlphaFoldDB" id="A0A0D5YT12"/>
<dbReference type="HOGENOM" id="CLU_3119989_0_0_10"/>
<evidence type="ECO:0000313" key="2">
    <source>
        <dbReference type="EMBL" id="AKA35003.1"/>
    </source>
</evidence>
<keyword evidence="1" id="KW-1133">Transmembrane helix</keyword>
<name>A0A0D5YT12_9FLAO</name>
<dbReference type="Proteomes" id="UP000032726">
    <property type="component" value="Chromosome"/>
</dbReference>
<keyword evidence="3" id="KW-1185">Reference proteome</keyword>
<dbReference type="RefSeq" id="WP_157518007.1">
    <property type="nucleotide sequence ID" value="NZ_CP011071.1"/>
</dbReference>
<dbReference type="EMBL" id="CP011071">
    <property type="protein sequence ID" value="AKA35003.1"/>
    <property type="molecule type" value="Genomic_DNA"/>
</dbReference>
<keyword evidence="1" id="KW-0472">Membrane</keyword>
<dbReference type="KEGG" id="mlt:VC82_1377"/>